<evidence type="ECO:0000313" key="3">
    <source>
        <dbReference type="Proteomes" id="UP000178912"/>
    </source>
</evidence>
<feature type="region of interest" description="Disordered" evidence="1">
    <location>
        <begin position="56"/>
        <end position="80"/>
    </location>
</feature>
<evidence type="ECO:0000313" key="2">
    <source>
        <dbReference type="EMBL" id="CZT05232.1"/>
    </source>
</evidence>
<dbReference type="AlphaFoldDB" id="A0A1E1L3Z0"/>
<accession>A0A1E1L3Z0</accession>
<name>A0A1E1L3Z0_9HELO</name>
<reference evidence="3" key="1">
    <citation type="submission" date="2016-03" db="EMBL/GenBank/DDBJ databases">
        <authorList>
            <person name="Guldener U."/>
        </authorList>
    </citation>
    <scope>NUCLEOTIDE SEQUENCE [LARGE SCALE GENOMIC DNA]</scope>
    <source>
        <strain evidence="3">04CH-RAC-A.6.1</strain>
    </source>
</reference>
<organism evidence="2 3">
    <name type="scientific">Rhynchosporium agropyri</name>
    <dbReference type="NCBI Taxonomy" id="914238"/>
    <lineage>
        <taxon>Eukaryota</taxon>
        <taxon>Fungi</taxon>
        <taxon>Dikarya</taxon>
        <taxon>Ascomycota</taxon>
        <taxon>Pezizomycotina</taxon>
        <taxon>Leotiomycetes</taxon>
        <taxon>Helotiales</taxon>
        <taxon>Ploettnerulaceae</taxon>
        <taxon>Rhynchosporium</taxon>
    </lineage>
</organism>
<evidence type="ECO:0000256" key="1">
    <source>
        <dbReference type="SAM" id="MobiDB-lite"/>
    </source>
</evidence>
<dbReference type="Proteomes" id="UP000178912">
    <property type="component" value="Unassembled WGS sequence"/>
</dbReference>
<sequence length="142" mass="15847">MIVGRRELIDDARKWIEQAKQTDRQEKLQNRCSRLDFHGLTLVTALSFFDPQYKHCTQQSQDDPPASSDKANKSAARSRKHRTLKEALIGWWGSKCAASDGFLNGPIVASSSSRETGTRSPTLTGRANAADIQNWRLSCLGQ</sequence>
<dbReference type="EMBL" id="FJUX01000075">
    <property type="protein sequence ID" value="CZT05232.1"/>
    <property type="molecule type" value="Genomic_DNA"/>
</dbReference>
<protein>
    <submittedName>
        <fullName evidence="2">Uncharacterized protein</fullName>
    </submittedName>
</protein>
<proteinExistence type="predicted"/>
<gene>
    <name evidence="2" type="ORF">RAG0_11404</name>
</gene>
<keyword evidence="3" id="KW-1185">Reference proteome</keyword>